<dbReference type="InterPro" id="IPR007410">
    <property type="entry name" value="LpqE-like"/>
</dbReference>
<keyword evidence="3" id="KW-1185">Reference proteome</keyword>
<dbReference type="PANTHER" id="PTHR36302">
    <property type="entry name" value="BLR7088 PROTEIN"/>
    <property type="match status" value="1"/>
</dbReference>
<sequence length="178" mass="19598">MKVMFYGLAIIASCSHFLAQATDHTHSSHTHSSHSSHATHQTESALVISDARAKATIPGVKVSLGYFKISNHSDANIRLVAAETPVAEHVEYHSMEIKNNTMSMRMIKHIDIPAHETVVFGPNSYHLMFVAIQSSFVDGQSFPVTLIADDGSRYEVMMHVQNLDSNSGSHSHSHTHSH</sequence>
<comment type="caution">
    <text evidence="2">The sequence shown here is derived from an EMBL/GenBank/DDBJ whole genome shotgun (WGS) entry which is preliminary data.</text>
</comment>
<dbReference type="Proteomes" id="UP000321764">
    <property type="component" value="Unassembled WGS sequence"/>
</dbReference>
<name>A0A5C8Z8Y0_9GAMM</name>
<dbReference type="InterPro" id="IPR058248">
    <property type="entry name" value="Lxx211020-like"/>
</dbReference>
<protein>
    <submittedName>
        <fullName evidence="2">Copper chaperone PCu(A)C</fullName>
    </submittedName>
</protein>
<dbReference type="SUPFAM" id="SSF110087">
    <property type="entry name" value="DR1885-like metal-binding protein"/>
    <property type="match status" value="1"/>
</dbReference>
<proteinExistence type="predicted"/>
<organism evidence="2 3">
    <name type="scientific">Reinekea thalattae</name>
    <dbReference type="NCBI Taxonomy" id="2593301"/>
    <lineage>
        <taxon>Bacteria</taxon>
        <taxon>Pseudomonadati</taxon>
        <taxon>Pseudomonadota</taxon>
        <taxon>Gammaproteobacteria</taxon>
        <taxon>Oceanospirillales</taxon>
        <taxon>Saccharospirillaceae</taxon>
        <taxon>Reinekea</taxon>
    </lineage>
</organism>
<evidence type="ECO:0000313" key="2">
    <source>
        <dbReference type="EMBL" id="TXR53814.1"/>
    </source>
</evidence>
<dbReference type="EMBL" id="VKAD01000001">
    <property type="protein sequence ID" value="TXR53814.1"/>
    <property type="molecule type" value="Genomic_DNA"/>
</dbReference>
<dbReference type="OrthoDB" id="9796962at2"/>
<accession>A0A5C8Z8Y0</accession>
<dbReference type="InterPro" id="IPR036182">
    <property type="entry name" value="PCuAC_sf"/>
</dbReference>
<dbReference type="Pfam" id="PF04314">
    <property type="entry name" value="PCuAC"/>
    <property type="match status" value="1"/>
</dbReference>
<evidence type="ECO:0000313" key="3">
    <source>
        <dbReference type="Proteomes" id="UP000321764"/>
    </source>
</evidence>
<dbReference type="AlphaFoldDB" id="A0A5C8Z8Y0"/>
<dbReference type="RefSeq" id="WP_147713213.1">
    <property type="nucleotide sequence ID" value="NZ_VKAD01000001.1"/>
</dbReference>
<keyword evidence="1" id="KW-0732">Signal</keyword>
<evidence type="ECO:0000256" key="1">
    <source>
        <dbReference type="SAM" id="SignalP"/>
    </source>
</evidence>
<reference evidence="2 3" key="1">
    <citation type="submission" date="2019-07" db="EMBL/GenBank/DDBJ databases">
        <title>Reinekea sp. strain SSH23 genome sequencing and assembly.</title>
        <authorList>
            <person name="Kim I."/>
        </authorList>
    </citation>
    <scope>NUCLEOTIDE SEQUENCE [LARGE SCALE GENOMIC DNA]</scope>
    <source>
        <strain evidence="2 3">SSH23</strain>
    </source>
</reference>
<feature type="chain" id="PRO_5023035618" evidence="1">
    <location>
        <begin position="22"/>
        <end position="178"/>
    </location>
</feature>
<dbReference type="PANTHER" id="PTHR36302:SF1">
    <property type="entry name" value="COPPER CHAPERONE PCU(A)C"/>
    <property type="match status" value="1"/>
</dbReference>
<dbReference type="Gene3D" id="2.60.40.1890">
    <property type="entry name" value="PCu(A)C copper chaperone"/>
    <property type="match status" value="1"/>
</dbReference>
<feature type="signal peptide" evidence="1">
    <location>
        <begin position="1"/>
        <end position="21"/>
    </location>
</feature>
<gene>
    <name evidence="2" type="ORF">FME95_04455</name>
</gene>